<dbReference type="SUPFAM" id="SSF81383">
    <property type="entry name" value="F-box domain"/>
    <property type="match status" value="1"/>
</dbReference>
<dbReference type="EMBL" id="KN822125">
    <property type="protein sequence ID" value="KIM55923.1"/>
    <property type="molecule type" value="Genomic_DNA"/>
</dbReference>
<dbReference type="Proteomes" id="UP000053989">
    <property type="component" value="Unassembled WGS sequence"/>
</dbReference>
<evidence type="ECO:0000313" key="3">
    <source>
        <dbReference type="EMBL" id="KIM55923.1"/>
    </source>
</evidence>
<organism evidence="3 4">
    <name type="scientific">Scleroderma citrinum Foug A</name>
    <dbReference type="NCBI Taxonomy" id="1036808"/>
    <lineage>
        <taxon>Eukaryota</taxon>
        <taxon>Fungi</taxon>
        <taxon>Dikarya</taxon>
        <taxon>Basidiomycota</taxon>
        <taxon>Agaricomycotina</taxon>
        <taxon>Agaricomycetes</taxon>
        <taxon>Agaricomycetidae</taxon>
        <taxon>Boletales</taxon>
        <taxon>Sclerodermatineae</taxon>
        <taxon>Sclerodermataceae</taxon>
        <taxon>Scleroderma</taxon>
    </lineage>
</organism>
<dbReference type="InterPro" id="IPR001810">
    <property type="entry name" value="F-box_dom"/>
</dbReference>
<evidence type="ECO:0000313" key="4">
    <source>
        <dbReference type="Proteomes" id="UP000053989"/>
    </source>
</evidence>
<feature type="domain" description="F-box" evidence="2">
    <location>
        <begin position="47"/>
        <end position="98"/>
    </location>
</feature>
<dbReference type="HOGENOM" id="CLU_023752_1_0_1"/>
<reference evidence="4" key="2">
    <citation type="submission" date="2015-01" db="EMBL/GenBank/DDBJ databases">
        <title>Evolutionary Origins and Diversification of the Mycorrhizal Mutualists.</title>
        <authorList>
            <consortium name="DOE Joint Genome Institute"/>
            <consortium name="Mycorrhizal Genomics Consortium"/>
            <person name="Kohler A."/>
            <person name="Kuo A."/>
            <person name="Nagy L.G."/>
            <person name="Floudas D."/>
            <person name="Copeland A."/>
            <person name="Barry K.W."/>
            <person name="Cichocki N."/>
            <person name="Veneault-Fourrey C."/>
            <person name="LaButti K."/>
            <person name="Lindquist E.A."/>
            <person name="Lipzen A."/>
            <person name="Lundell T."/>
            <person name="Morin E."/>
            <person name="Murat C."/>
            <person name="Riley R."/>
            <person name="Ohm R."/>
            <person name="Sun H."/>
            <person name="Tunlid A."/>
            <person name="Henrissat B."/>
            <person name="Grigoriev I.V."/>
            <person name="Hibbett D.S."/>
            <person name="Martin F."/>
        </authorList>
    </citation>
    <scope>NUCLEOTIDE SEQUENCE [LARGE SCALE GENOMIC DNA]</scope>
    <source>
        <strain evidence="4">Foug A</strain>
    </source>
</reference>
<keyword evidence="1" id="KW-0175">Coiled coil</keyword>
<dbReference type="PROSITE" id="PS50181">
    <property type="entry name" value="FBOX"/>
    <property type="match status" value="1"/>
</dbReference>
<evidence type="ECO:0000256" key="1">
    <source>
        <dbReference type="SAM" id="Coils"/>
    </source>
</evidence>
<reference evidence="3 4" key="1">
    <citation type="submission" date="2014-04" db="EMBL/GenBank/DDBJ databases">
        <authorList>
            <consortium name="DOE Joint Genome Institute"/>
            <person name="Kuo A."/>
            <person name="Kohler A."/>
            <person name="Nagy L.G."/>
            <person name="Floudas D."/>
            <person name="Copeland A."/>
            <person name="Barry K.W."/>
            <person name="Cichocki N."/>
            <person name="Veneault-Fourrey C."/>
            <person name="LaButti K."/>
            <person name="Lindquist E.A."/>
            <person name="Lipzen A."/>
            <person name="Lundell T."/>
            <person name="Morin E."/>
            <person name="Murat C."/>
            <person name="Sun H."/>
            <person name="Tunlid A."/>
            <person name="Henrissat B."/>
            <person name="Grigoriev I.V."/>
            <person name="Hibbett D.S."/>
            <person name="Martin F."/>
            <person name="Nordberg H.P."/>
            <person name="Cantor M.N."/>
            <person name="Hua S.X."/>
        </authorList>
    </citation>
    <scope>NUCLEOTIDE SEQUENCE [LARGE SCALE GENOMIC DNA]</scope>
    <source>
        <strain evidence="3 4">Foug A</strain>
    </source>
</reference>
<dbReference type="STRING" id="1036808.A0A0C2Z256"/>
<proteinExistence type="predicted"/>
<dbReference type="OrthoDB" id="2646878at2759"/>
<protein>
    <recommendedName>
        <fullName evidence="2">F-box domain-containing protein</fullName>
    </recommendedName>
</protein>
<dbReference type="InterPro" id="IPR036047">
    <property type="entry name" value="F-box-like_dom_sf"/>
</dbReference>
<keyword evidence="4" id="KW-1185">Reference proteome</keyword>
<sequence length="499" mass="56437">MDELAQVRSELARLKKEERDLDEQLSRVRVAIEAHKSRVEDLVRTKPAPIGSLPSEIILYVLELADFPFLDYRIRELATVSRAWRDIILSFPKFWSNISSLTNLSFLRTRVARSRQYPLTITIEAWRTPAELSSFLDVIVPHAYRWRTLDIHTDGHECIQVILDKINHLKFPSLLHTTIIADENMQYPVFLRPENAPSLKSLELSPLIPMDDFPPGQMIANLLLHFSRGYFGSMVLPSLLSSRNLTTLNFACSDYPSLQPDSIFLPLLTSLTLEVAHPRGLILAFVAPQLLYLHFTAVLPTDWTSTVFHGFESKFRHVQHLVLQAPSSVLGVEDTDVVFSVFPNLHHVEMCTMDMPDLFRTNVGDLRPADHWESLKSLTFCDMVIYCESSIIDDLIEWLDQRKLAGRPMLNVVLTGCQFLFDHVYEDLSEDVPDPGPLLALYDLLGGTCLLDIPGVSLRTLVDLSLSSSSLSQLGLPELSPFLPNCGSQLVIDNVTLHL</sequence>
<gene>
    <name evidence="3" type="ORF">SCLCIDRAFT_1220757</name>
</gene>
<evidence type="ECO:0000259" key="2">
    <source>
        <dbReference type="PROSITE" id="PS50181"/>
    </source>
</evidence>
<feature type="coiled-coil region" evidence="1">
    <location>
        <begin position="4"/>
        <end position="31"/>
    </location>
</feature>
<accession>A0A0C2Z256</accession>
<dbReference type="AlphaFoldDB" id="A0A0C2Z256"/>
<dbReference type="InParanoid" id="A0A0C2Z256"/>
<name>A0A0C2Z256_9AGAM</name>